<dbReference type="Pfam" id="PF00501">
    <property type="entry name" value="AMP-binding"/>
    <property type="match status" value="1"/>
</dbReference>
<name>A0A9P6IT60_9FUNG</name>
<sequence length="272" mass="29592">MDGNTIRYILNQAEPKAIFADANTLPVVAELMRRNSHDVKAVIYTGQDSEVSEHINSLEKVEGRSFEIVHIDELKAKRRSSSEGDSHTKDGVETLYPQSDDVACVMYTSGSTGEPKGVLLTHGNLMAAIGSAAAMVGNILNKDEDIAISYLPLAHVLEFVISHFVVSMGCRLGFARARTLMDDAVVPTAGSGQTKGIGDLKALKPTLMAGVPTIWERIRKGILKEVSKLSFPVRQLFFAALNAKWGIVQITGSENIVTSAIDYMVFKQAREL</sequence>
<organism evidence="7 8">
    <name type="scientific">Modicella reniformis</name>
    <dbReference type="NCBI Taxonomy" id="1440133"/>
    <lineage>
        <taxon>Eukaryota</taxon>
        <taxon>Fungi</taxon>
        <taxon>Fungi incertae sedis</taxon>
        <taxon>Mucoromycota</taxon>
        <taxon>Mortierellomycotina</taxon>
        <taxon>Mortierellomycetes</taxon>
        <taxon>Mortierellales</taxon>
        <taxon>Mortierellaceae</taxon>
        <taxon>Modicella</taxon>
    </lineage>
</organism>
<dbReference type="Proteomes" id="UP000749646">
    <property type="component" value="Unassembled WGS sequence"/>
</dbReference>
<reference evidence="7" key="1">
    <citation type="journal article" date="2020" name="Fungal Divers.">
        <title>Resolving the Mortierellaceae phylogeny through synthesis of multi-gene phylogenetics and phylogenomics.</title>
        <authorList>
            <person name="Vandepol N."/>
            <person name="Liber J."/>
            <person name="Desiro A."/>
            <person name="Na H."/>
            <person name="Kennedy M."/>
            <person name="Barry K."/>
            <person name="Grigoriev I.V."/>
            <person name="Miller A.N."/>
            <person name="O'Donnell K."/>
            <person name="Stajich J.E."/>
            <person name="Bonito G."/>
        </authorList>
    </citation>
    <scope>NUCLEOTIDE SEQUENCE</scope>
    <source>
        <strain evidence="7">MES-2147</strain>
    </source>
</reference>
<dbReference type="GO" id="GO:0035336">
    <property type="term" value="P:long-chain fatty-acyl-CoA metabolic process"/>
    <property type="evidence" value="ECO:0007669"/>
    <property type="project" value="TreeGrafter"/>
</dbReference>
<comment type="catalytic activity">
    <reaction evidence="5">
        <text>a long-chain fatty acid + ATP + CoA = a long-chain fatty acyl-CoA + AMP + diphosphate</text>
        <dbReference type="Rhea" id="RHEA:15421"/>
        <dbReference type="ChEBI" id="CHEBI:30616"/>
        <dbReference type="ChEBI" id="CHEBI:33019"/>
        <dbReference type="ChEBI" id="CHEBI:57287"/>
        <dbReference type="ChEBI" id="CHEBI:57560"/>
        <dbReference type="ChEBI" id="CHEBI:83139"/>
        <dbReference type="ChEBI" id="CHEBI:456215"/>
        <dbReference type="EC" id="6.2.1.3"/>
    </reaction>
</comment>
<dbReference type="InterPro" id="IPR020459">
    <property type="entry name" value="AMP-binding"/>
</dbReference>
<gene>
    <name evidence="7" type="primary">FAA4_5</name>
    <name evidence="7" type="ORF">BGZ65_009884</name>
</gene>
<evidence type="ECO:0000256" key="1">
    <source>
        <dbReference type="ARBA" id="ARBA00006432"/>
    </source>
</evidence>
<dbReference type="GO" id="GO:0005783">
    <property type="term" value="C:endoplasmic reticulum"/>
    <property type="evidence" value="ECO:0007669"/>
    <property type="project" value="TreeGrafter"/>
</dbReference>
<dbReference type="PRINTS" id="PR00154">
    <property type="entry name" value="AMPBINDING"/>
</dbReference>
<keyword evidence="8" id="KW-1185">Reference proteome</keyword>
<dbReference type="PANTHER" id="PTHR43272">
    <property type="entry name" value="LONG-CHAIN-FATTY-ACID--COA LIGASE"/>
    <property type="match status" value="1"/>
</dbReference>
<dbReference type="GO" id="GO:0005811">
    <property type="term" value="C:lipid droplet"/>
    <property type="evidence" value="ECO:0007669"/>
    <property type="project" value="TreeGrafter"/>
</dbReference>
<keyword evidence="2 7" id="KW-0436">Ligase</keyword>
<accession>A0A9P6IT60</accession>
<dbReference type="InterPro" id="IPR020845">
    <property type="entry name" value="AMP-binding_CS"/>
</dbReference>
<dbReference type="InterPro" id="IPR000873">
    <property type="entry name" value="AMP-dep_synth/lig_dom"/>
</dbReference>
<evidence type="ECO:0000259" key="6">
    <source>
        <dbReference type="Pfam" id="PF00501"/>
    </source>
</evidence>
<keyword evidence="3" id="KW-0547">Nucleotide-binding</keyword>
<comment type="similarity">
    <text evidence="1">Belongs to the ATP-dependent AMP-binding enzyme family.</text>
</comment>
<evidence type="ECO:0000313" key="7">
    <source>
        <dbReference type="EMBL" id="KAF9946280.1"/>
    </source>
</evidence>
<feature type="non-terminal residue" evidence="7">
    <location>
        <position position="272"/>
    </location>
</feature>
<evidence type="ECO:0000313" key="8">
    <source>
        <dbReference type="Proteomes" id="UP000749646"/>
    </source>
</evidence>
<dbReference type="OrthoDB" id="445695at2759"/>
<dbReference type="AlphaFoldDB" id="A0A9P6IT60"/>
<dbReference type="InterPro" id="IPR042099">
    <property type="entry name" value="ANL_N_sf"/>
</dbReference>
<dbReference type="PANTHER" id="PTHR43272:SF83">
    <property type="entry name" value="ACYL-COA SYNTHETASE LONG-CHAIN, ISOFORM J"/>
    <property type="match status" value="1"/>
</dbReference>
<proteinExistence type="inferred from homology"/>
<dbReference type="GO" id="GO:0005886">
    <property type="term" value="C:plasma membrane"/>
    <property type="evidence" value="ECO:0007669"/>
    <property type="project" value="TreeGrafter"/>
</dbReference>
<evidence type="ECO:0000256" key="2">
    <source>
        <dbReference type="ARBA" id="ARBA00022598"/>
    </source>
</evidence>
<feature type="domain" description="AMP-dependent synthetase/ligase" evidence="6">
    <location>
        <begin position="4"/>
        <end position="237"/>
    </location>
</feature>
<evidence type="ECO:0000256" key="4">
    <source>
        <dbReference type="ARBA" id="ARBA00022840"/>
    </source>
</evidence>
<dbReference type="GO" id="GO:0005524">
    <property type="term" value="F:ATP binding"/>
    <property type="evidence" value="ECO:0007669"/>
    <property type="project" value="UniProtKB-KW"/>
</dbReference>
<dbReference type="PROSITE" id="PS00455">
    <property type="entry name" value="AMP_BINDING"/>
    <property type="match status" value="1"/>
</dbReference>
<evidence type="ECO:0000256" key="5">
    <source>
        <dbReference type="ARBA" id="ARBA00036813"/>
    </source>
</evidence>
<dbReference type="Gene3D" id="3.40.50.12780">
    <property type="entry name" value="N-terminal domain of ligase-like"/>
    <property type="match status" value="1"/>
</dbReference>
<comment type="caution">
    <text evidence="7">The sequence shown here is derived from an EMBL/GenBank/DDBJ whole genome shotgun (WGS) entry which is preliminary data.</text>
</comment>
<dbReference type="SUPFAM" id="SSF56801">
    <property type="entry name" value="Acetyl-CoA synthetase-like"/>
    <property type="match status" value="1"/>
</dbReference>
<dbReference type="GO" id="GO:0004467">
    <property type="term" value="F:long-chain fatty acid-CoA ligase activity"/>
    <property type="evidence" value="ECO:0007669"/>
    <property type="project" value="UniProtKB-EC"/>
</dbReference>
<evidence type="ECO:0000256" key="3">
    <source>
        <dbReference type="ARBA" id="ARBA00022741"/>
    </source>
</evidence>
<dbReference type="EMBL" id="JAAAHW010007797">
    <property type="protein sequence ID" value="KAF9946280.1"/>
    <property type="molecule type" value="Genomic_DNA"/>
</dbReference>
<protein>
    <submittedName>
        <fullName evidence="7">Long-chain fatty acid-CoA ligase</fullName>
    </submittedName>
</protein>
<keyword evidence="4" id="KW-0067">ATP-binding</keyword>